<protein>
    <submittedName>
        <fullName evidence="1">Uncharacterized protein</fullName>
    </submittedName>
</protein>
<keyword evidence="3" id="KW-1185">Reference proteome</keyword>
<dbReference type="AlphaFoldDB" id="A0A814R440"/>
<dbReference type="Proteomes" id="UP000681722">
    <property type="component" value="Unassembled WGS sequence"/>
</dbReference>
<evidence type="ECO:0000313" key="2">
    <source>
        <dbReference type="EMBL" id="CAF3892025.1"/>
    </source>
</evidence>
<gene>
    <name evidence="1" type="ORF">GPM918_LOCUS20059</name>
    <name evidence="2" type="ORF">SRO942_LOCUS20057</name>
</gene>
<evidence type="ECO:0000313" key="3">
    <source>
        <dbReference type="Proteomes" id="UP000663829"/>
    </source>
</evidence>
<name>A0A814R440_9BILA</name>
<dbReference type="EMBL" id="CAJNOQ010006241">
    <property type="protein sequence ID" value="CAF1128424.1"/>
    <property type="molecule type" value="Genomic_DNA"/>
</dbReference>
<proteinExistence type="predicted"/>
<reference evidence="1" key="1">
    <citation type="submission" date="2021-02" db="EMBL/GenBank/DDBJ databases">
        <authorList>
            <person name="Nowell W R."/>
        </authorList>
    </citation>
    <scope>NUCLEOTIDE SEQUENCE</scope>
</reference>
<dbReference type="EMBL" id="CAJOBC010006241">
    <property type="protein sequence ID" value="CAF3892025.1"/>
    <property type="molecule type" value="Genomic_DNA"/>
</dbReference>
<sequence>MVNDDRLLKKYFYKNESLCMYVCVSSAILKNILNFKLDKICGGATDSHMKNSMVHQKSFALHPEEGHILRIVIKSDGTTADVSGNVKHSMAKHNVCCVKITFSDLSAPVTEKQGKIFCNKTATIIILFGLSEQSTVLTNLKQKFINIYMKSFNRNEIDECVNYLEIKQAQNMVLITSHVLVEKILMRVCKLSHVISVYLLNPNMSSNNVIQNNSFVKVYNIDDENELVNVLNNDLKLESFKSTFTSSKVLTLSIPQDTINNVFEALGEISGIYTYTLITFTWKLINPQIVLKNYLTKLVKDETSVKCQFNTDVRIESLQIIYQTKVEGIVLVSFDDKLNKINIEVIEAKVKIPIFDLDIAKLLPSISLPGPLNMIPEKLDIPMPDNTIKQLYGYPSQFKLTIEDSNLIVSCKVEVSDKPLLSDQKK</sequence>
<evidence type="ECO:0000313" key="1">
    <source>
        <dbReference type="EMBL" id="CAF1128424.1"/>
    </source>
</evidence>
<accession>A0A814R440</accession>
<dbReference type="Proteomes" id="UP000663829">
    <property type="component" value="Unassembled WGS sequence"/>
</dbReference>
<organism evidence="1 3">
    <name type="scientific">Didymodactylos carnosus</name>
    <dbReference type="NCBI Taxonomy" id="1234261"/>
    <lineage>
        <taxon>Eukaryota</taxon>
        <taxon>Metazoa</taxon>
        <taxon>Spiralia</taxon>
        <taxon>Gnathifera</taxon>
        <taxon>Rotifera</taxon>
        <taxon>Eurotatoria</taxon>
        <taxon>Bdelloidea</taxon>
        <taxon>Philodinida</taxon>
        <taxon>Philodinidae</taxon>
        <taxon>Didymodactylos</taxon>
    </lineage>
</organism>
<comment type="caution">
    <text evidence="1">The sequence shown here is derived from an EMBL/GenBank/DDBJ whole genome shotgun (WGS) entry which is preliminary data.</text>
</comment>